<feature type="transmembrane region" description="Helical" evidence="1">
    <location>
        <begin position="79"/>
        <end position="97"/>
    </location>
</feature>
<dbReference type="EMBL" id="NIRJ01000001">
    <property type="protein sequence ID" value="PHH98254.1"/>
    <property type="molecule type" value="Genomic_DNA"/>
</dbReference>
<keyword evidence="1" id="KW-1133">Transmembrane helix</keyword>
<organism evidence="2 3">
    <name type="scientific">Fusobacterium nucleatum subsp. polymorphum</name>
    <name type="common">Fusobacterium polymorphum</name>
    <dbReference type="NCBI Taxonomy" id="76857"/>
    <lineage>
        <taxon>Bacteria</taxon>
        <taxon>Fusobacteriati</taxon>
        <taxon>Fusobacteriota</taxon>
        <taxon>Fusobacteriia</taxon>
        <taxon>Fusobacteriales</taxon>
        <taxon>Fusobacteriaceae</taxon>
        <taxon>Fusobacterium</taxon>
    </lineage>
</organism>
<evidence type="ECO:0000313" key="2">
    <source>
        <dbReference type="EMBL" id="PHH98254.1"/>
    </source>
</evidence>
<protein>
    <submittedName>
        <fullName evidence="2">Uncharacterized protein</fullName>
    </submittedName>
</protein>
<comment type="caution">
    <text evidence="2">The sequence shown here is derived from an EMBL/GenBank/DDBJ whole genome shotgun (WGS) entry which is preliminary data.</text>
</comment>
<dbReference type="Proteomes" id="UP000225199">
    <property type="component" value="Unassembled WGS sequence"/>
</dbReference>
<accession>A0A2C6B326</accession>
<name>A0A2C6B326_FUSNP</name>
<sequence length="108" mass="12771">MFENEVLEIGKINEKYNPTVVKKIDGIKPLWTLWISMMLWFTQNPESFLITFTDGKQLKLINSKNVVIESNFSEEKGNMILGIVFTTIIFLIICWLIQTMSYRNSYYY</sequence>
<dbReference type="AlphaFoldDB" id="A0A2C6B326"/>
<keyword evidence="1" id="KW-0812">Transmembrane</keyword>
<keyword evidence="1" id="KW-0472">Membrane</keyword>
<reference evidence="2 3" key="1">
    <citation type="submission" date="2017-06" db="EMBL/GenBank/DDBJ databases">
        <title>Draft genome sequence of Fusobacterium nucleatum subsp. polymorphum KCOM 1002 (=ChDC F175).</title>
        <authorList>
            <person name="Kook J.-K."/>
            <person name="Park S.-N."/>
            <person name="Lim Y.K."/>
            <person name="Roh H."/>
        </authorList>
    </citation>
    <scope>NUCLEOTIDE SEQUENCE [LARGE SCALE GENOMIC DNA]</scope>
    <source>
        <strain evidence="3">KCOM 1002 (ChDC F175)</strain>
    </source>
</reference>
<evidence type="ECO:0000256" key="1">
    <source>
        <dbReference type="SAM" id="Phobius"/>
    </source>
</evidence>
<evidence type="ECO:0000313" key="3">
    <source>
        <dbReference type="Proteomes" id="UP000225199"/>
    </source>
</evidence>
<gene>
    <name evidence="2" type="ORF">CA840_11350</name>
</gene>
<proteinExistence type="predicted"/>